<keyword evidence="1" id="KW-0812">Transmembrane</keyword>
<evidence type="ECO:0000313" key="3">
    <source>
        <dbReference type="Proteomes" id="UP000308267"/>
    </source>
</evidence>
<proteinExistence type="predicted"/>
<feature type="transmembrane region" description="Helical" evidence="1">
    <location>
        <begin position="50"/>
        <end position="73"/>
    </location>
</feature>
<sequence length="126" mass="14631">MVHSHVFIIRRSRWFLYSRVNVLSILHLLSLVDVVSFLEATLINGPGTSAVLLVLLFLTLFLVLHNFFLQFLFNCFGAQNDFLSDSELTETHFYVLIPWFQPKFYLTSKKRQSSTQAEIFLGPKQC</sequence>
<dbReference type="EMBL" id="SJOL01004985">
    <property type="protein sequence ID" value="TGZ70967.1"/>
    <property type="molecule type" value="Genomic_DNA"/>
</dbReference>
<reference evidence="2 3" key="1">
    <citation type="journal article" date="2019" name="BMC Genomics">
        <title>New insights from Opisthorchis felineus genome: update on genomics of the epidemiologically important liver flukes.</title>
        <authorList>
            <person name="Ershov N.I."/>
            <person name="Mordvinov V.A."/>
            <person name="Prokhortchouk E.B."/>
            <person name="Pakharukova M.Y."/>
            <person name="Gunbin K.V."/>
            <person name="Ustyantsev K."/>
            <person name="Genaev M.A."/>
            <person name="Blinov A.G."/>
            <person name="Mazur A."/>
            <person name="Boulygina E."/>
            <person name="Tsygankova S."/>
            <person name="Khrameeva E."/>
            <person name="Chekanov N."/>
            <person name="Fan G."/>
            <person name="Xiao A."/>
            <person name="Zhang H."/>
            <person name="Xu X."/>
            <person name="Yang H."/>
            <person name="Solovyev V."/>
            <person name="Lee S.M."/>
            <person name="Liu X."/>
            <person name="Afonnikov D.A."/>
            <person name="Skryabin K.G."/>
        </authorList>
    </citation>
    <scope>NUCLEOTIDE SEQUENCE [LARGE SCALE GENOMIC DNA]</scope>
    <source>
        <strain evidence="2">AK-0245</strain>
        <tissue evidence="2">Whole organism</tissue>
    </source>
</reference>
<comment type="caution">
    <text evidence="2">The sequence shown here is derived from an EMBL/GenBank/DDBJ whole genome shotgun (WGS) entry which is preliminary data.</text>
</comment>
<accession>A0A4S2MA35</accession>
<evidence type="ECO:0000256" key="1">
    <source>
        <dbReference type="SAM" id="Phobius"/>
    </source>
</evidence>
<gene>
    <name evidence="2" type="ORF">CRM22_002894</name>
</gene>
<dbReference type="Proteomes" id="UP000308267">
    <property type="component" value="Unassembled WGS sequence"/>
</dbReference>
<keyword evidence="3" id="KW-1185">Reference proteome</keyword>
<protein>
    <submittedName>
        <fullName evidence="2">Uncharacterized protein</fullName>
    </submittedName>
</protein>
<keyword evidence="1" id="KW-0472">Membrane</keyword>
<name>A0A4S2MA35_OPIFE</name>
<dbReference type="AlphaFoldDB" id="A0A4S2MA35"/>
<feature type="transmembrane region" description="Helical" evidence="1">
    <location>
        <begin position="20"/>
        <end position="38"/>
    </location>
</feature>
<evidence type="ECO:0000313" key="2">
    <source>
        <dbReference type="EMBL" id="TGZ70967.1"/>
    </source>
</evidence>
<organism evidence="2 3">
    <name type="scientific">Opisthorchis felineus</name>
    <dbReference type="NCBI Taxonomy" id="147828"/>
    <lineage>
        <taxon>Eukaryota</taxon>
        <taxon>Metazoa</taxon>
        <taxon>Spiralia</taxon>
        <taxon>Lophotrochozoa</taxon>
        <taxon>Platyhelminthes</taxon>
        <taxon>Trematoda</taxon>
        <taxon>Digenea</taxon>
        <taxon>Opisthorchiida</taxon>
        <taxon>Opisthorchiata</taxon>
        <taxon>Opisthorchiidae</taxon>
        <taxon>Opisthorchis</taxon>
    </lineage>
</organism>
<keyword evidence="1" id="KW-1133">Transmembrane helix</keyword>